<dbReference type="CDD" id="cd02980">
    <property type="entry name" value="TRX_Fd_family"/>
    <property type="match status" value="1"/>
</dbReference>
<dbReference type="PANTHER" id="PTHR44119:SF4">
    <property type="entry name" value="AEROBIC COBALTOCHELATASE SUBUNIT COBN"/>
    <property type="match status" value="1"/>
</dbReference>
<dbReference type="Gene3D" id="3.40.30.10">
    <property type="entry name" value="Glutaredoxin"/>
    <property type="match status" value="1"/>
</dbReference>
<protein>
    <submittedName>
        <fullName evidence="2">Cobaltochelatase subunit CobN</fullName>
    </submittedName>
</protein>
<gene>
    <name evidence="2" type="ORF">DC3_12050</name>
</gene>
<dbReference type="PANTHER" id="PTHR44119">
    <property type="entry name" value="MAGNESIUM-CHELATASE SUBUNIT CHLH, CHLOROPLASTIC"/>
    <property type="match status" value="1"/>
</dbReference>
<dbReference type="InterPro" id="IPR003672">
    <property type="entry name" value="CobN/Mg_chltase"/>
</dbReference>
<evidence type="ECO:0000259" key="1">
    <source>
        <dbReference type="Pfam" id="PF02514"/>
    </source>
</evidence>
<evidence type="ECO:0000313" key="2">
    <source>
        <dbReference type="EMBL" id="GEM45570.1"/>
    </source>
</evidence>
<dbReference type="OrthoDB" id="9757976at2"/>
<comment type="caution">
    <text evidence="2">The sequence shown here is derived from an EMBL/GenBank/DDBJ whole genome shotgun (WGS) entry which is preliminary data.</text>
</comment>
<name>A0A511MYA3_DEIC1</name>
<dbReference type="Pfam" id="PF02514">
    <property type="entry name" value="CobN-Mg_chel"/>
    <property type="match status" value="1"/>
</dbReference>
<dbReference type="EMBL" id="BJXB01000004">
    <property type="protein sequence ID" value="GEM45570.1"/>
    <property type="molecule type" value="Genomic_DNA"/>
</dbReference>
<dbReference type="Proteomes" id="UP000321306">
    <property type="component" value="Unassembled WGS sequence"/>
</dbReference>
<reference evidence="2 3" key="1">
    <citation type="submission" date="2019-07" db="EMBL/GenBank/DDBJ databases">
        <title>Whole genome shotgun sequence of Deinococcus cellulosilyticus NBRC 106333.</title>
        <authorList>
            <person name="Hosoyama A."/>
            <person name="Uohara A."/>
            <person name="Ohji S."/>
            <person name="Ichikawa N."/>
        </authorList>
    </citation>
    <scope>NUCLEOTIDE SEQUENCE [LARGE SCALE GENOMIC DNA]</scope>
    <source>
        <strain evidence="2 3">NBRC 106333</strain>
    </source>
</reference>
<keyword evidence="3" id="KW-1185">Reference proteome</keyword>
<proteinExistence type="predicted"/>
<evidence type="ECO:0000313" key="3">
    <source>
        <dbReference type="Proteomes" id="UP000321306"/>
    </source>
</evidence>
<sequence length="1390" mass="155562">MTSRTRVTRADGRTVQVIQRRGHLSYCFTGCCCGHVNRGYAPVPVDTFKNEWIRRKLRHTVHLTKAGCLGPCTLANVASLVFDGQSVWFHSVNSPEMVVLIFDYIEEMVREGRFLAPPAELQEYVFQFYDWQDRTLAPLQKPLAEREHSGVAFVSHADTDLITVQEAAKQVSAFQVTTYSMPRGNLDTTRQVLERAVGRHELVVLNVLSSQDLTDLLLDLEKEAQAQGVTLVVLKGTFEVGPDTLQMSTVEANHLLQVSLYMQAGGVQNFTEMLHYLGAEVLGFPLSWQAPTPLPELGIYHPEFVHALQLLEWQDLQSAGRPVVSVVFYRAHFLSGNTHFVDVLLQKLDDAGLSGRAIFTPSLKHPELQHWLAGSNLIVSTLSFAAGEGAIQAFRDLNVPVLQAITSASRHAVWSVSSRGLGALDTLMNVTLPEFDGRLMGDVVAFKDHERFEPFTEGISQLVQRVQKWLNLQQKPNADKKVAFVLTNSGAKASKVGNAVGLDAPASLLNLLQAMRSQGYTVPELDFSSDELIQSIIGLGTYDGEVPVHSHTPLQVSKRVYQGWFEGFPEAARQKMLKKWTLEQEPYSTYSHLLFSGLELGNTVICLQPPRGYGMDRDAIYHQPDLPPTHHYAAFYQWLTRPETEGGWGADAIVHVGKHGTLEWLPGKGVGLSAACFPELLLNGTPLLYPFIVNDPGEGTQAKRRGHAVIVDHLMPPLTRADTYGHLAQLQQLIDQYYQLEGTDPSKLSALQKDIWQLIEKTHLDSDLDLQQFLSQDHGDHKHDWDETLTPEGVPVTLTEMGSFDLKHLLEDIDGYLCELGMLQIRDGLHVLGELHQLPDTLRALTRLPAAGKSSVSQLLARHFGLDWEELLAHKGKRFDETKMILDITVLSHADALEVLDDLNLQLHQGLEATGFDATQVPEVVKETLGTANPELEEAFRWVCTDLLPRLEGVDQEIWGVLGALDGQFTLPGPSGAPSRGALHVLPTGRNFYAIDPKSVPAPTSHEVGIQLAKATLDRYLKEEGTYPEMVGLSVWGTSNIRTHGDDIAQILAFLGVKPLWNVHTRKVEGLTVVPLEELGRPRIDVTVRISGFFRDAFPHVIDLLDEAFERVMELDEDPELNFPRKHYLENIQQDAPELSPEEHEVQARYRIFGAKPESYGAGILPLIEEGNWKDEQDFLKAYLAWGGYAYSRAASGVEAQESFQERLSQVQVALHNQDNREHDLLDSDDYFQFHGGMVASIHALTGSKPRAYFGDSSNPEQAQVRDLKQEILRVYRARVVNPKWISGIQRHGYKGALEMLATVDYLFGFDATTGVMEDFMYEEVAQQYALDPALQDFFRASNPWALKNITERLLEAVSRDLWENPDPETLQRLKNTLQNSETWLEEVQE</sequence>
<accession>A0A511MYA3</accession>
<dbReference type="CDD" id="cd10150">
    <property type="entry name" value="CobN_like"/>
    <property type="match status" value="1"/>
</dbReference>
<feature type="domain" description="CobN/magnesium chelatase" evidence="1">
    <location>
        <begin position="261"/>
        <end position="1369"/>
    </location>
</feature>
<organism evidence="2 3">
    <name type="scientific">Deinococcus cellulosilyticus (strain DSM 18568 / NBRC 106333 / KACC 11606 / 5516J-15)</name>
    <dbReference type="NCBI Taxonomy" id="1223518"/>
    <lineage>
        <taxon>Bacteria</taxon>
        <taxon>Thermotogati</taxon>
        <taxon>Deinococcota</taxon>
        <taxon>Deinococci</taxon>
        <taxon>Deinococcales</taxon>
        <taxon>Deinococcaceae</taxon>
        <taxon>Deinococcus</taxon>
    </lineage>
</organism>
<dbReference type="RefSeq" id="WP_146883023.1">
    <property type="nucleotide sequence ID" value="NZ_BJXB01000004.1"/>
</dbReference>